<dbReference type="Proteomes" id="UP000186601">
    <property type="component" value="Unassembled WGS sequence"/>
</dbReference>
<dbReference type="InterPro" id="IPR013087">
    <property type="entry name" value="Znf_C2H2_type"/>
</dbReference>
<dbReference type="OrthoDB" id="3199698at2759"/>
<proteinExistence type="predicted"/>
<dbReference type="PROSITE" id="PS00028">
    <property type="entry name" value="ZINC_FINGER_C2H2_1"/>
    <property type="match status" value="1"/>
</dbReference>
<sequence length="215" mass="23694">MPVQRHKRTFMPRTLPCTWKGCRQLFTNTSGLKRHVASAHQAFGAALKSMLNPLTPALPSVPLSGAPVLASLDFDDLADRAADGQGPRNMEAEPSHAGFQRRGGPRIEIHPRLDGTPCDTNGNDLPPATPPLPRAQPSGDDYSPFTDRTEFELADFLYRKVQMPGGRIDELMQLWGADDHHPPFADHKDLYNCIDAIGVGEIPWQTFSISYTGPR</sequence>
<gene>
    <name evidence="3" type="ORF">PHLCEN_2v12036</name>
</gene>
<protein>
    <recommendedName>
        <fullName evidence="2">C2H2-type domain-containing protein</fullName>
    </recommendedName>
</protein>
<name>A0A2R6NI84_9APHY</name>
<organism evidence="3 4">
    <name type="scientific">Hermanssonia centrifuga</name>
    <dbReference type="NCBI Taxonomy" id="98765"/>
    <lineage>
        <taxon>Eukaryota</taxon>
        <taxon>Fungi</taxon>
        <taxon>Dikarya</taxon>
        <taxon>Basidiomycota</taxon>
        <taxon>Agaricomycotina</taxon>
        <taxon>Agaricomycetes</taxon>
        <taxon>Polyporales</taxon>
        <taxon>Meruliaceae</taxon>
        <taxon>Hermanssonia</taxon>
    </lineage>
</organism>
<reference evidence="3 4" key="1">
    <citation type="submission" date="2018-02" db="EMBL/GenBank/DDBJ databases">
        <title>Genome sequence of the basidiomycete white-rot fungus Phlebia centrifuga.</title>
        <authorList>
            <person name="Granchi Z."/>
            <person name="Peng M."/>
            <person name="de Vries R.P."/>
            <person name="Hilden K."/>
            <person name="Makela M.R."/>
            <person name="Grigoriev I."/>
            <person name="Riley R."/>
        </authorList>
    </citation>
    <scope>NUCLEOTIDE SEQUENCE [LARGE SCALE GENOMIC DNA]</scope>
    <source>
        <strain evidence="3 4">FBCC195</strain>
    </source>
</reference>
<accession>A0A2R6NI84</accession>
<evidence type="ECO:0000259" key="2">
    <source>
        <dbReference type="PROSITE" id="PS00028"/>
    </source>
</evidence>
<evidence type="ECO:0000256" key="1">
    <source>
        <dbReference type="SAM" id="MobiDB-lite"/>
    </source>
</evidence>
<comment type="caution">
    <text evidence="3">The sequence shown here is derived from an EMBL/GenBank/DDBJ whole genome shotgun (WGS) entry which is preliminary data.</text>
</comment>
<evidence type="ECO:0000313" key="4">
    <source>
        <dbReference type="Proteomes" id="UP000186601"/>
    </source>
</evidence>
<feature type="domain" description="C2H2-type" evidence="2">
    <location>
        <begin position="17"/>
        <end position="40"/>
    </location>
</feature>
<feature type="region of interest" description="Disordered" evidence="1">
    <location>
        <begin position="79"/>
        <end position="139"/>
    </location>
</feature>
<evidence type="ECO:0000313" key="3">
    <source>
        <dbReference type="EMBL" id="PSR72094.1"/>
    </source>
</evidence>
<keyword evidence="4" id="KW-1185">Reference proteome</keyword>
<dbReference type="EMBL" id="MLYV02001217">
    <property type="protein sequence ID" value="PSR72094.1"/>
    <property type="molecule type" value="Genomic_DNA"/>
</dbReference>
<dbReference type="AlphaFoldDB" id="A0A2R6NI84"/>
<dbReference type="STRING" id="98765.A0A2R6NI84"/>